<feature type="compositionally biased region" description="Polar residues" evidence="1">
    <location>
        <begin position="433"/>
        <end position="444"/>
    </location>
</feature>
<proteinExistence type="predicted"/>
<organism evidence="2 3">
    <name type="scientific">Clonostachys solani</name>
    <dbReference type="NCBI Taxonomy" id="160281"/>
    <lineage>
        <taxon>Eukaryota</taxon>
        <taxon>Fungi</taxon>
        <taxon>Dikarya</taxon>
        <taxon>Ascomycota</taxon>
        <taxon>Pezizomycotina</taxon>
        <taxon>Sordariomycetes</taxon>
        <taxon>Hypocreomycetidae</taxon>
        <taxon>Hypocreales</taxon>
        <taxon>Bionectriaceae</taxon>
        <taxon>Clonostachys</taxon>
    </lineage>
</organism>
<evidence type="ECO:0000313" key="2">
    <source>
        <dbReference type="EMBL" id="CAH0046420.1"/>
    </source>
</evidence>
<feature type="compositionally biased region" description="Low complexity" evidence="1">
    <location>
        <begin position="99"/>
        <end position="109"/>
    </location>
</feature>
<evidence type="ECO:0000313" key="3">
    <source>
        <dbReference type="Proteomes" id="UP000775872"/>
    </source>
</evidence>
<feature type="compositionally biased region" description="Basic and acidic residues" evidence="1">
    <location>
        <begin position="314"/>
        <end position="332"/>
    </location>
</feature>
<evidence type="ECO:0000256" key="1">
    <source>
        <dbReference type="SAM" id="MobiDB-lite"/>
    </source>
</evidence>
<accession>A0A9P0EF44</accession>
<protein>
    <submittedName>
        <fullName evidence="2">Uncharacterized protein</fullName>
    </submittedName>
</protein>
<feature type="region of interest" description="Disordered" evidence="1">
    <location>
        <begin position="98"/>
        <end position="123"/>
    </location>
</feature>
<dbReference type="EMBL" id="CABFOC020000014">
    <property type="protein sequence ID" value="CAH0046420.1"/>
    <property type="molecule type" value="Genomic_DNA"/>
</dbReference>
<dbReference type="OrthoDB" id="5324651at2759"/>
<feature type="region of interest" description="Disordered" evidence="1">
    <location>
        <begin position="401"/>
        <end position="464"/>
    </location>
</feature>
<reference evidence="3" key="1">
    <citation type="submission" date="2019-06" db="EMBL/GenBank/DDBJ databases">
        <authorList>
            <person name="Broberg M."/>
        </authorList>
    </citation>
    <scope>NUCLEOTIDE SEQUENCE [LARGE SCALE GENOMIC DNA]</scope>
</reference>
<keyword evidence="3" id="KW-1185">Reference proteome</keyword>
<dbReference type="AlphaFoldDB" id="A0A9P0EF44"/>
<reference evidence="2 3" key="2">
    <citation type="submission" date="2021-10" db="EMBL/GenBank/DDBJ databases">
        <authorList>
            <person name="Piombo E."/>
        </authorList>
    </citation>
    <scope>NUCLEOTIDE SEQUENCE [LARGE SCALE GENOMIC DNA]</scope>
</reference>
<sequence>MPLDAIDKTPPDELTYLALEDLLKSLGSKDISRRDLNLRIKYRQDPYTKALITQYGLKWVASGARRLLLADVFKHKVIAEDKFSKTIYFTDLESESEEGQASGSAGGKAARNRPQSGWPGTLQGEFASDHVKAQGIISKMWQAIRKEARVLMQDTMARFEEHTKSMEPIRLRKDVLDAREKKQLTSSQRDALASKREVVLAAGDALIKQAQQDYHELSLAAGRAMEQAVSERGIILGTLGVRISPPNVPTNAAGPHEDEVVNIRADASELLSLRTEDVENDVGGSHKEVEGAQEDEGSNVQPSESTAGVKGKHKKEEPHEKKIQMPEQKQDVEEGGIPLRRQGESRWGTQGASSVGRQVESSTRRQGESPWGRQGEPSARGKVTLMPRAEWRPMLEEIDTGYQAGREGAPPKRYASLYRKKAQVVPEEEQKLDSANGSQNGTGSHTKKNEKGPRTKKKWSPLEI</sequence>
<name>A0A9P0EF44_9HYPO</name>
<dbReference type="Proteomes" id="UP000775872">
    <property type="component" value="Unassembled WGS sequence"/>
</dbReference>
<comment type="caution">
    <text evidence="2">The sequence shown here is derived from an EMBL/GenBank/DDBJ whole genome shotgun (WGS) entry which is preliminary data.</text>
</comment>
<gene>
    <name evidence="2" type="ORF">CSOL1703_00012154</name>
</gene>
<feature type="compositionally biased region" description="Basic residues" evidence="1">
    <location>
        <begin position="454"/>
        <end position="464"/>
    </location>
</feature>
<feature type="region of interest" description="Disordered" evidence="1">
    <location>
        <begin position="275"/>
        <end position="387"/>
    </location>
</feature>
<feature type="compositionally biased region" description="Polar residues" evidence="1">
    <location>
        <begin position="347"/>
        <end position="361"/>
    </location>
</feature>